<proteinExistence type="predicted"/>
<dbReference type="EMBL" id="CP043046">
    <property type="protein sequence ID" value="QEI05350.1"/>
    <property type="molecule type" value="Genomic_DNA"/>
</dbReference>
<name>A0A5C0AWZ4_9BURK</name>
<keyword evidence="4" id="KW-1185">Reference proteome</keyword>
<dbReference type="PANTHER" id="PTHR43540">
    <property type="entry name" value="PEROXYUREIDOACRYLATE/UREIDOACRYLATE AMIDOHYDROLASE-RELATED"/>
    <property type="match status" value="1"/>
</dbReference>
<protein>
    <submittedName>
        <fullName evidence="3">Isochorismatase family protein</fullName>
    </submittedName>
</protein>
<dbReference type="PANTHER" id="PTHR43540:SF6">
    <property type="entry name" value="ISOCHORISMATASE-LIKE DOMAIN-CONTAINING PROTEIN"/>
    <property type="match status" value="1"/>
</dbReference>
<evidence type="ECO:0000313" key="4">
    <source>
        <dbReference type="Proteomes" id="UP000325161"/>
    </source>
</evidence>
<evidence type="ECO:0000313" key="3">
    <source>
        <dbReference type="EMBL" id="QEI05350.1"/>
    </source>
</evidence>
<dbReference type="Gene3D" id="3.40.50.850">
    <property type="entry name" value="Isochorismatase-like"/>
    <property type="match status" value="1"/>
</dbReference>
<sequence length="187" mass="20297">MSLALLVIDVQNSFKQRPFWDDAGVPEFLARIQKLADQAHAQQIPVLQVFHVSEAQGPEGAFSRQSGQVSTLPGLDVQPTGVFYKTVHSALFAKADDGGDLEAWLRSHGVTELLITGIRTEQCCETTTRHASDVGFKVRFVSDATLTFPMQHANGKTYSAEDIVARTELVLAGRFAQIVATVDALAA</sequence>
<dbReference type="GO" id="GO:0016787">
    <property type="term" value="F:hydrolase activity"/>
    <property type="evidence" value="ECO:0007669"/>
    <property type="project" value="UniProtKB-KW"/>
</dbReference>
<evidence type="ECO:0000256" key="1">
    <source>
        <dbReference type="ARBA" id="ARBA00022801"/>
    </source>
</evidence>
<accession>A0A5C0AWZ4</accession>
<reference evidence="3 4" key="1">
    <citation type="submission" date="2019-08" db="EMBL/GenBank/DDBJ databases">
        <title>Amphibian skin-associated Pigmentiphaga: genome sequence and occurrence across geography and hosts.</title>
        <authorList>
            <person name="Bletz M.C."/>
            <person name="Bunk B."/>
            <person name="Sproeer C."/>
            <person name="Biwer P."/>
            <person name="Reiter S."/>
            <person name="Rabemananjara F.C.E."/>
            <person name="Schulz S."/>
            <person name="Overmann J."/>
            <person name="Vences M."/>
        </authorList>
    </citation>
    <scope>NUCLEOTIDE SEQUENCE [LARGE SCALE GENOMIC DNA]</scope>
    <source>
        <strain evidence="3 4">Mada1488</strain>
    </source>
</reference>
<evidence type="ECO:0000259" key="2">
    <source>
        <dbReference type="Pfam" id="PF00857"/>
    </source>
</evidence>
<dbReference type="SUPFAM" id="SSF52499">
    <property type="entry name" value="Isochorismatase-like hydrolases"/>
    <property type="match status" value="1"/>
</dbReference>
<dbReference type="Pfam" id="PF00857">
    <property type="entry name" value="Isochorismatase"/>
    <property type="match status" value="1"/>
</dbReference>
<dbReference type="InterPro" id="IPR000868">
    <property type="entry name" value="Isochorismatase-like_dom"/>
</dbReference>
<dbReference type="InterPro" id="IPR050272">
    <property type="entry name" value="Isochorismatase-like_hydrls"/>
</dbReference>
<organism evidence="3 4">
    <name type="scientific">Pigmentiphaga aceris</name>
    <dbReference type="NCBI Taxonomy" id="1940612"/>
    <lineage>
        <taxon>Bacteria</taxon>
        <taxon>Pseudomonadati</taxon>
        <taxon>Pseudomonadota</taxon>
        <taxon>Betaproteobacteria</taxon>
        <taxon>Burkholderiales</taxon>
        <taxon>Alcaligenaceae</taxon>
        <taxon>Pigmentiphaga</taxon>
    </lineage>
</organism>
<dbReference type="Proteomes" id="UP000325161">
    <property type="component" value="Chromosome"/>
</dbReference>
<feature type="domain" description="Isochorismatase-like" evidence="2">
    <location>
        <begin position="4"/>
        <end position="152"/>
    </location>
</feature>
<dbReference type="KEGG" id="pacr:FXN63_05445"/>
<keyword evidence="1" id="KW-0378">Hydrolase</keyword>
<dbReference type="InterPro" id="IPR036380">
    <property type="entry name" value="Isochorismatase-like_sf"/>
</dbReference>
<gene>
    <name evidence="3" type="ORF">FXN63_05445</name>
</gene>
<dbReference type="AlphaFoldDB" id="A0A5C0AWZ4"/>
<dbReference type="RefSeq" id="WP_148813504.1">
    <property type="nucleotide sequence ID" value="NZ_CP043046.1"/>
</dbReference>
<dbReference type="OrthoDB" id="5360912at2"/>